<evidence type="ECO:0000256" key="1">
    <source>
        <dbReference type="SAM" id="MobiDB-lite"/>
    </source>
</evidence>
<sequence length="62" mass="7448">MLLIEGAAKFLYSIEIGLPQHLLRHNGREERDFHSFGVFDSQMREKETMGEGERERERERER</sequence>
<feature type="non-terminal residue" evidence="2">
    <location>
        <position position="62"/>
    </location>
</feature>
<gene>
    <name evidence="2" type="ORF">DCAF_LOCUS2713</name>
</gene>
<reference evidence="2 3" key="1">
    <citation type="submission" date="2024-01" db="EMBL/GenBank/DDBJ databases">
        <authorList>
            <person name="Waweru B."/>
        </authorList>
    </citation>
    <scope>NUCLEOTIDE SEQUENCE [LARGE SCALE GENOMIC DNA]</scope>
</reference>
<dbReference type="Proteomes" id="UP001314170">
    <property type="component" value="Unassembled WGS sequence"/>
</dbReference>
<evidence type="ECO:0000313" key="2">
    <source>
        <dbReference type="EMBL" id="CAK7325041.1"/>
    </source>
</evidence>
<evidence type="ECO:0000313" key="3">
    <source>
        <dbReference type="Proteomes" id="UP001314170"/>
    </source>
</evidence>
<protein>
    <submittedName>
        <fullName evidence="2">Uncharacterized protein</fullName>
    </submittedName>
</protein>
<accession>A0AAV1QYE7</accession>
<organism evidence="2 3">
    <name type="scientific">Dovyalis caffra</name>
    <dbReference type="NCBI Taxonomy" id="77055"/>
    <lineage>
        <taxon>Eukaryota</taxon>
        <taxon>Viridiplantae</taxon>
        <taxon>Streptophyta</taxon>
        <taxon>Embryophyta</taxon>
        <taxon>Tracheophyta</taxon>
        <taxon>Spermatophyta</taxon>
        <taxon>Magnoliopsida</taxon>
        <taxon>eudicotyledons</taxon>
        <taxon>Gunneridae</taxon>
        <taxon>Pentapetalae</taxon>
        <taxon>rosids</taxon>
        <taxon>fabids</taxon>
        <taxon>Malpighiales</taxon>
        <taxon>Salicaceae</taxon>
        <taxon>Flacourtieae</taxon>
        <taxon>Dovyalis</taxon>
    </lineage>
</organism>
<dbReference type="EMBL" id="CAWUPB010000822">
    <property type="protein sequence ID" value="CAK7325041.1"/>
    <property type="molecule type" value="Genomic_DNA"/>
</dbReference>
<name>A0AAV1QYE7_9ROSI</name>
<comment type="caution">
    <text evidence="2">The sequence shown here is derived from an EMBL/GenBank/DDBJ whole genome shotgun (WGS) entry which is preliminary data.</text>
</comment>
<keyword evidence="3" id="KW-1185">Reference proteome</keyword>
<feature type="region of interest" description="Disordered" evidence="1">
    <location>
        <begin position="41"/>
        <end position="62"/>
    </location>
</feature>
<dbReference type="AlphaFoldDB" id="A0AAV1QYE7"/>
<proteinExistence type="predicted"/>
<feature type="compositionally biased region" description="Basic and acidic residues" evidence="1">
    <location>
        <begin position="42"/>
        <end position="62"/>
    </location>
</feature>